<reference evidence="3" key="1">
    <citation type="journal article" date="2012" name="Science">
        <title>The Paleozoic origin of enzymatic lignin decomposition reconstructed from 31 fungal genomes.</title>
        <authorList>
            <person name="Floudas D."/>
            <person name="Binder M."/>
            <person name="Riley R."/>
            <person name="Barry K."/>
            <person name="Blanchette R.A."/>
            <person name="Henrissat B."/>
            <person name="Martinez A.T."/>
            <person name="Otillar R."/>
            <person name="Spatafora J.W."/>
            <person name="Yadav J.S."/>
            <person name="Aerts A."/>
            <person name="Benoit I."/>
            <person name="Boyd A."/>
            <person name="Carlson A."/>
            <person name="Copeland A."/>
            <person name="Coutinho P.M."/>
            <person name="de Vries R.P."/>
            <person name="Ferreira P."/>
            <person name="Findley K."/>
            <person name="Foster B."/>
            <person name="Gaskell J."/>
            <person name="Glotzer D."/>
            <person name="Gorecki P."/>
            <person name="Heitman J."/>
            <person name="Hesse C."/>
            <person name="Hori C."/>
            <person name="Igarashi K."/>
            <person name="Jurgens J.A."/>
            <person name="Kallen N."/>
            <person name="Kersten P."/>
            <person name="Kohler A."/>
            <person name="Kuees U."/>
            <person name="Kumar T.K.A."/>
            <person name="Kuo A."/>
            <person name="LaButti K."/>
            <person name="Larrondo L.F."/>
            <person name="Lindquist E."/>
            <person name="Ling A."/>
            <person name="Lombard V."/>
            <person name="Lucas S."/>
            <person name="Lundell T."/>
            <person name="Martin R."/>
            <person name="McLaughlin D.J."/>
            <person name="Morgenstern I."/>
            <person name="Morin E."/>
            <person name="Murat C."/>
            <person name="Nagy L.G."/>
            <person name="Nolan M."/>
            <person name="Ohm R.A."/>
            <person name="Patyshakuliyeva A."/>
            <person name="Rokas A."/>
            <person name="Ruiz-Duenas F.J."/>
            <person name="Sabat G."/>
            <person name="Salamov A."/>
            <person name="Samejima M."/>
            <person name="Schmutz J."/>
            <person name="Slot J.C."/>
            <person name="St John F."/>
            <person name="Stenlid J."/>
            <person name="Sun H."/>
            <person name="Sun S."/>
            <person name="Syed K."/>
            <person name="Tsang A."/>
            <person name="Wiebenga A."/>
            <person name="Young D."/>
            <person name="Pisabarro A."/>
            <person name="Eastwood D.C."/>
            <person name="Martin F."/>
            <person name="Cullen D."/>
            <person name="Grigoriev I.V."/>
            <person name="Hibbett D.S."/>
        </authorList>
    </citation>
    <scope>NUCLEOTIDE SEQUENCE [LARGE SCALE GENOMIC DNA]</scope>
    <source>
        <strain evidence="3">RWD-64-598 SS2</strain>
    </source>
</reference>
<evidence type="ECO:0000256" key="1">
    <source>
        <dbReference type="SAM" id="MobiDB-lite"/>
    </source>
</evidence>
<sequence>MITRMHVLWRQDRPAGAEAHVIFVIAHCITDSASTSTVLRVFFDTLASKEDFLHAPIEERLEMYRPLEQTLRYPAGLSQAGRRWRRAIGWALHSVRRRGWTGGHTLPRNLTTHSISTPARSRLLVHTFTRTESSRFLASCRRAGTTFNSACFVLEQVALARVLARRFLSGAMSPEEWAWRAKEPMFIFGPLNLRPYLEFGGAGYEGGGAGDVGFNISWYSHVMPHMPLGVLAGVETPSQYSGPLFRGAPPPVALLSKERFFHRSTLLGQQVEKLFGHHRFVDIVCAGHKEPADVSRMQAEQWIRNERQIRNDDERPRTVRPDDVPQGQVVLSIAGSSLGDMDLQIPRAYPLPSTHPLSPRSRISHPVRAGYSTSPSPPSNEHNDTEPSLIVDYWRTHLHARPVELYIGSVMRHERIELFVFYDENVYEAGVVQEWLDEVVLTTQSYLGAERGVREVESKMTQSRL</sequence>
<comment type="caution">
    <text evidence="2">The sequence shown here is derived from an EMBL/GenBank/DDBJ whole genome shotgun (WGS) entry which is preliminary data.</text>
</comment>
<proteinExistence type="predicted"/>
<accession>A0A5M3MEZ3</accession>
<keyword evidence="3" id="KW-1185">Reference proteome</keyword>
<protein>
    <recommendedName>
        <fullName evidence="4">CoA-dependent acyltransferase</fullName>
    </recommendedName>
</protein>
<dbReference type="RefSeq" id="XP_007772597.1">
    <property type="nucleotide sequence ID" value="XM_007774407.1"/>
</dbReference>
<dbReference type="EMBL" id="JH711584">
    <property type="protein sequence ID" value="EIW77175.1"/>
    <property type="molecule type" value="Genomic_DNA"/>
</dbReference>
<dbReference type="AlphaFoldDB" id="A0A5M3MEZ3"/>
<dbReference type="GeneID" id="19205935"/>
<gene>
    <name evidence="2" type="ORF">CONPUDRAFT_168169</name>
</gene>
<name>A0A5M3MEZ3_CONPW</name>
<dbReference type="KEGG" id="cput:CONPUDRAFT_168169"/>
<evidence type="ECO:0008006" key="4">
    <source>
        <dbReference type="Google" id="ProtNLM"/>
    </source>
</evidence>
<organism evidence="2 3">
    <name type="scientific">Coniophora puteana (strain RWD-64-598)</name>
    <name type="common">Brown rot fungus</name>
    <dbReference type="NCBI Taxonomy" id="741705"/>
    <lineage>
        <taxon>Eukaryota</taxon>
        <taxon>Fungi</taxon>
        <taxon>Dikarya</taxon>
        <taxon>Basidiomycota</taxon>
        <taxon>Agaricomycotina</taxon>
        <taxon>Agaricomycetes</taxon>
        <taxon>Agaricomycetidae</taxon>
        <taxon>Boletales</taxon>
        <taxon>Coniophorineae</taxon>
        <taxon>Coniophoraceae</taxon>
        <taxon>Coniophora</taxon>
    </lineage>
</organism>
<feature type="region of interest" description="Disordered" evidence="1">
    <location>
        <begin position="349"/>
        <end position="385"/>
    </location>
</feature>
<evidence type="ECO:0000313" key="3">
    <source>
        <dbReference type="Proteomes" id="UP000053558"/>
    </source>
</evidence>
<dbReference type="OrthoDB" id="3264185at2759"/>
<evidence type="ECO:0000313" key="2">
    <source>
        <dbReference type="EMBL" id="EIW77175.1"/>
    </source>
</evidence>
<dbReference type="Proteomes" id="UP000053558">
    <property type="component" value="Unassembled WGS sequence"/>
</dbReference>